<dbReference type="Proteomes" id="UP001054945">
    <property type="component" value="Unassembled WGS sequence"/>
</dbReference>
<sequence>MLTHAFEIAGEEKEKEKANCAKFHSIPCSRRRYRTSSSSHLFAISWEHFGDCPTQRELLSEIYHSEWQLRSCRCEFNSMSDDNSRIKLEHFRLATFSRLRAGEDTSYRSPSTYARHIRNRVSLKKLLTALAFVPSLYRAENLNSNSDSHHSFFVFRGFLKKTSDFRTGRVQEDVDRIFVTYLGPLKKRLNTTVTSLSRPGAMPL</sequence>
<organism evidence="1 2">
    <name type="scientific">Caerostris extrusa</name>
    <name type="common">Bark spider</name>
    <name type="synonym">Caerostris bankana</name>
    <dbReference type="NCBI Taxonomy" id="172846"/>
    <lineage>
        <taxon>Eukaryota</taxon>
        <taxon>Metazoa</taxon>
        <taxon>Ecdysozoa</taxon>
        <taxon>Arthropoda</taxon>
        <taxon>Chelicerata</taxon>
        <taxon>Arachnida</taxon>
        <taxon>Araneae</taxon>
        <taxon>Araneomorphae</taxon>
        <taxon>Entelegynae</taxon>
        <taxon>Araneoidea</taxon>
        <taxon>Araneidae</taxon>
        <taxon>Caerostris</taxon>
    </lineage>
</organism>
<comment type="caution">
    <text evidence="1">The sequence shown here is derived from an EMBL/GenBank/DDBJ whole genome shotgun (WGS) entry which is preliminary data.</text>
</comment>
<evidence type="ECO:0000313" key="2">
    <source>
        <dbReference type="Proteomes" id="UP001054945"/>
    </source>
</evidence>
<protein>
    <submittedName>
        <fullName evidence="1">Uncharacterized protein</fullName>
    </submittedName>
</protein>
<name>A0AAV4Y2E8_CAEEX</name>
<evidence type="ECO:0000313" key="1">
    <source>
        <dbReference type="EMBL" id="GIZ01039.1"/>
    </source>
</evidence>
<proteinExistence type="predicted"/>
<accession>A0AAV4Y2E8</accession>
<keyword evidence="2" id="KW-1185">Reference proteome</keyword>
<reference evidence="1 2" key="1">
    <citation type="submission" date="2021-06" db="EMBL/GenBank/DDBJ databases">
        <title>Caerostris extrusa draft genome.</title>
        <authorList>
            <person name="Kono N."/>
            <person name="Arakawa K."/>
        </authorList>
    </citation>
    <scope>NUCLEOTIDE SEQUENCE [LARGE SCALE GENOMIC DNA]</scope>
</reference>
<dbReference type="EMBL" id="BPLR01018620">
    <property type="protein sequence ID" value="GIZ01039.1"/>
    <property type="molecule type" value="Genomic_DNA"/>
</dbReference>
<dbReference type="AlphaFoldDB" id="A0AAV4Y2E8"/>
<gene>
    <name evidence="1" type="ORF">CEXT_531321</name>
</gene>